<dbReference type="Proteomes" id="UP000264006">
    <property type="component" value="Chromosome"/>
</dbReference>
<reference evidence="3 4" key="1">
    <citation type="submission" date="2018-09" db="EMBL/GenBank/DDBJ databases">
        <title>Complete genome sequence of Euzebya sp. DY32-46 isolated from seawater of Pacific Ocean.</title>
        <authorList>
            <person name="Xu L."/>
            <person name="Wu Y.-H."/>
            <person name="Xu X.-W."/>
        </authorList>
    </citation>
    <scope>NUCLEOTIDE SEQUENCE [LARGE SCALE GENOMIC DNA]</scope>
    <source>
        <strain evidence="3 4">DY32-46</strain>
    </source>
</reference>
<evidence type="ECO:0000256" key="1">
    <source>
        <dbReference type="SAM" id="Coils"/>
    </source>
</evidence>
<feature type="coiled-coil region" evidence="1">
    <location>
        <begin position="161"/>
        <end position="188"/>
    </location>
</feature>
<organism evidence="3 4">
    <name type="scientific">Euzebya pacifica</name>
    <dbReference type="NCBI Taxonomy" id="1608957"/>
    <lineage>
        <taxon>Bacteria</taxon>
        <taxon>Bacillati</taxon>
        <taxon>Actinomycetota</taxon>
        <taxon>Nitriliruptoria</taxon>
        <taxon>Euzebyales</taxon>
    </lineage>
</organism>
<keyword evidence="2" id="KW-0812">Transmembrane</keyword>
<evidence type="ECO:0000313" key="3">
    <source>
        <dbReference type="EMBL" id="AXV07587.1"/>
    </source>
</evidence>
<proteinExistence type="predicted"/>
<dbReference type="EMBL" id="CP031165">
    <property type="protein sequence ID" value="AXV07587.1"/>
    <property type="molecule type" value="Genomic_DNA"/>
</dbReference>
<name>A0A346XZE0_9ACTN</name>
<keyword evidence="4" id="KW-1185">Reference proteome</keyword>
<feature type="transmembrane region" description="Helical" evidence="2">
    <location>
        <begin position="59"/>
        <end position="77"/>
    </location>
</feature>
<dbReference type="KEGG" id="euz:DVS28_a2908"/>
<dbReference type="RefSeq" id="WP_216826039.1">
    <property type="nucleotide sequence ID" value="NZ_CP031165.1"/>
</dbReference>
<dbReference type="AlphaFoldDB" id="A0A346XZE0"/>
<feature type="transmembrane region" description="Helical" evidence="2">
    <location>
        <begin position="32"/>
        <end position="53"/>
    </location>
</feature>
<protein>
    <submittedName>
        <fullName evidence="3">Uncharacterized protein</fullName>
    </submittedName>
</protein>
<keyword evidence="1" id="KW-0175">Coiled coil</keyword>
<gene>
    <name evidence="3" type="ORF">DVS28_a2908</name>
</gene>
<evidence type="ECO:0000313" key="4">
    <source>
        <dbReference type="Proteomes" id="UP000264006"/>
    </source>
</evidence>
<keyword evidence="2" id="KW-0472">Membrane</keyword>
<evidence type="ECO:0000256" key="2">
    <source>
        <dbReference type="SAM" id="Phobius"/>
    </source>
</evidence>
<accession>A0A346XZE0</accession>
<sequence>MADSAEHPAHTLDTPSARQVELHRCAWLLRNVLVVLTGPFMAVSMLAVARHGIQTPSDLWWGLVLPVLSALSVHRDVRWRARYGDHRKWWTHYLEGGVEREQASQEATAERVRTEWPRIAELLEASKDLPEVAAELVDGHRHELVRAAEDTLELFDRAGRGREEAARYRRAQADLEEAIEEFAGLVADARALAVARATVALREIGDARLRARALLHVEHVTLIDDTVPAERFDGPSRQVVSTS</sequence>
<keyword evidence="2" id="KW-1133">Transmembrane helix</keyword>